<reference evidence="1" key="1">
    <citation type="submission" date="2020-02" db="EMBL/GenBank/DDBJ databases">
        <authorList>
            <person name="Meier V. D."/>
        </authorList>
    </citation>
    <scope>NUCLEOTIDE SEQUENCE</scope>
    <source>
        <strain evidence="1">AVDCRST_MAG64</strain>
    </source>
</reference>
<accession>A0A6J4NF57</accession>
<protein>
    <submittedName>
        <fullName evidence="1">Uncharacterized protein</fullName>
    </submittedName>
</protein>
<organism evidence="1">
    <name type="scientific">uncultured Phycisphaerae bacterium</name>
    <dbReference type="NCBI Taxonomy" id="904963"/>
    <lineage>
        <taxon>Bacteria</taxon>
        <taxon>Pseudomonadati</taxon>
        <taxon>Planctomycetota</taxon>
        <taxon>Phycisphaerae</taxon>
        <taxon>environmental samples</taxon>
    </lineage>
</organism>
<proteinExistence type="predicted"/>
<dbReference type="EMBL" id="CADCUQ010000231">
    <property type="protein sequence ID" value="CAA9386530.1"/>
    <property type="molecule type" value="Genomic_DNA"/>
</dbReference>
<gene>
    <name evidence="1" type="ORF">AVDCRST_MAG64-979</name>
</gene>
<dbReference type="AlphaFoldDB" id="A0A6J4NF57"/>
<evidence type="ECO:0000313" key="1">
    <source>
        <dbReference type="EMBL" id="CAA9386530.1"/>
    </source>
</evidence>
<sequence length="102" mass="11094">MPDADAVTCDLCAATLPAHASYVVRIDVFADPSLPPMSGDELAGFDFDAALEQVAEEAAGMTADDLQDGVHRRFEYRLCPRCQKRFLANPLGKPRDVRPATN</sequence>
<name>A0A6J4NF57_9BACT</name>